<reference evidence="4" key="1">
    <citation type="submission" date="2020-02" db="EMBL/GenBank/DDBJ databases">
        <title>Synteny-based analysis reveals conserved mechanism for high triclosan tolerance in Pseudomonas, as well as instances of horizontal transfer.</title>
        <authorList>
            <person name="Mcfarland A.G."/>
            <person name="Bertucci H.K."/>
            <person name="Litmann E."/>
            <person name="Shen J."/>
            <person name="Huttenhower C."/>
            <person name="Hartmann E.M."/>
        </authorList>
    </citation>
    <scope>NUCLEOTIDE SEQUENCE</scope>
    <source>
        <strain evidence="4">109A1</strain>
    </source>
</reference>
<dbReference type="Gene3D" id="1.20.1420.20">
    <property type="entry name" value="M75 peptidase, HXXE motif"/>
    <property type="match status" value="1"/>
</dbReference>
<name>A0AA40RSG9_STUST</name>
<dbReference type="InterPro" id="IPR034984">
    <property type="entry name" value="Imelysin-like_IPPA"/>
</dbReference>
<dbReference type="Proteomes" id="UP001138621">
    <property type="component" value="Unassembled WGS sequence"/>
</dbReference>
<proteinExistence type="predicted"/>
<gene>
    <name evidence="4" type="ORF">G7024_11015</name>
</gene>
<evidence type="ECO:0000259" key="3">
    <source>
        <dbReference type="Pfam" id="PF09375"/>
    </source>
</evidence>
<dbReference type="GO" id="GO:0030313">
    <property type="term" value="C:cell envelope"/>
    <property type="evidence" value="ECO:0007669"/>
    <property type="project" value="UniProtKB-SubCell"/>
</dbReference>
<dbReference type="EMBL" id="JAAMRD010000007">
    <property type="protein sequence ID" value="MBA1304936.1"/>
    <property type="molecule type" value="Genomic_DNA"/>
</dbReference>
<accession>A0AA40RSG9</accession>
<dbReference type="InterPro" id="IPR038352">
    <property type="entry name" value="Imelysin_sf"/>
</dbReference>
<sequence length="378" mass="40774">MYPCFPGARALQTGNADEDTMIRSNTLRMASGGLLTALLLSACTPADPQAETSKALTDGVLLPAYTHWAETDRRLAASAIAYCADNQTLEEAREAFVHAQTAWAGLQPLLIGPMGEGNLAWQVQFWPDKKNLVARQVTALLGAKPNLTQADLDGASVVVQGLSAYEYVLFDKTIDLGDSATKARYCPLLTSIGEHQQQLAAGVLQQWEDKDGMADQLRSFPNERYAEPSEAIAELLRVQVTALDGLKKKLGAPLGRQTKGHPQPYQAEGWRSDTTLASIAAAVKGAESLWLGADNNGLRSLLPAEQADLAQRIDAAYAQLLQHLGGLTQPFGALLADEQGRSELDALYQGIDRLHRLHQQELARALGVQIGFNAHDGD</sequence>
<comment type="subcellular location">
    <subcellularLocation>
        <location evidence="1">Cell envelope</location>
    </subcellularLocation>
</comment>
<keyword evidence="2" id="KW-0732">Signal</keyword>
<evidence type="ECO:0000313" key="5">
    <source>
        <dbReference type="Proteomes" id="UP001138621"/>
    </source>
</evidence>
<comment type="caution">
    <text evidence="4">The sequence shown here is derived from an EMBL/GenBank/DDBJ whole genome shotgun (WGS) entry which is preliminary data.</text>
</comment>
<evidence type="ECO:0000313" key="4">
    <source>
        <dbReference type="EMBL" id="MBA1304936.1"/>
    </source>
</evidence>
<feature type="domain" description="Imelysin-like" evidence="3">
    <location>
        <begin position="62"/>
        <end position="357"/>
    </location>
</feature>
<dbReference type="AlphaFoldDB" id="A0AA40RSG9"/>
<evidence type="ECO:0000256" key="1">
    <source>
        <dbReference type="ARBA" id="ARBA00004196"/>
    </source>
</evidence>
<organism evidence="4 5">
    <name type="scientific">Stutzerimonas stutzeri</name>
    <name type="common">Pseudomonas stutzeri</name>
    <dbReference type="NCBI Taxonomy" id="316"/>
    <lineage>
        <taxon>Bacteria</taxon>
        <taxon>Pseudomonadati</taxon>
        <taxon>Pseudomonadota</taxon>
        <taxon>Gammaproteobacteria</taxon>
        <taxon>Pseudomonadales</taxon>
        <taxon>Pseudomonadaceae</taxon>
        <taxon>Stutzerimonas</taxon>
    </lineage>
</organism>
<dbReference type="Pfam" id="PF09375">
    <property type="entry name" value="Peptidase_M75"/>
    <property type="match status" value="1"/>
</dbReference>
<dbReference type="InterPro" id="IPR018976">
    <property type="entry name" value="Imelysin-like"/>
</dbReference>
<protein>
    <submittedName>
        <fullName evidence="4">Imelysin</fullName>
    </submittedName>
</protein>
<evidence type="ECO:0000256" key="2">
    <source>
        <dbReference type="ARBA" id="ARBA00022729"/>
    </source>
</evidence>
<dbReference type="CDD" id="cd14659">
    <property type="entry name" value="Imelysin-like_IPPA"/>
    <property type="match status" value="1"/>
</dbReference>